<dbReference type="GO" id="GO:0004633">
    <property type="term" value="F:phosphopantothenoylcysteine decarboxylase activity"/>
    <property type="evidence" value="ECO:0007669"/>
    <property type="project" value="TreeGrafter"/>
</dbReference>
<sequence>MTDNQLTLRKPRILVGATGSVATIKLDLLCQQLSVFAEVIEYLCDNDEWQSWQKRGDPVLHIELRKWADIFLIAPLDANTLSKFAHGLCDNLLTSVFRAWDFSNSHKIVILAPAMNTYMWDNPLTSKCLEKLQKQFKYSKIHIIWPISKQLMCKDVGVGAMEEVPKIVQAVHSQWQKCLKDNDNNNDIDTKTTAMRASQIRILVASLVLFSFCCISLRNKR</sequence>
<evidence type="ECO:0000256" key="1">
    <source>
        <dbReference type="ARBA" id="ARBA00022993"/>
    </source>
</evidence>
<dbReference type="InterPro" id="IPR003382">
    <property type="entry name" value="Flavoprotein"/>
</dbReference>
<proteinExistence type="inferred from homology"/>
<organism evidence="4 5">
    <name type="scientific">Reticulomyxa filosa</name>
    <dbReference type="NCBI Taxonomy" id="46433"/>
    <lineage>
        <taxon>Eukaryota</taxon>
        <taxon>Sar</taxon>
        <taxon>Rhizaria</taxon>
        <taxon>Retaria</taxon>
        <taxon>Foraminifera</taxon>
        <taxon>Monothalamids</taxon>
        <taxon>Reticulomyxidae</taxon>
        <taxon>Reticulomyxa</taxon>
    </lineage>
</organism>
<dbReference type="OMA" id="KGLACGD"/>
<comment type="caution">
    <text evidence="4">The sequence shown here is derived from an EMBL/GenBank/DDBJ whole genome shotgun (WGS) entry which is preliminary data.</text>
</comment>
<dbReference type="OrthoDB" id="1532798at2759"/>
<evidence type="ECO:0000259" key="3">
    <source>
        <dbReference type="Pfam" id="PF02441"/>
    </source>
</evidence>
<dbReference type="InterPro" id="IPR036551">
    <property type="entry name" value="Flavin_trans-like"/>
</dbReference>
<feature type="domain" description="Flavoprotein" evidence="3">
    <location>
        <begin position="12"/>
        <end position="172"/>
    </location>
</feature>
<dbReference type="PANTHER" id="PTHR14359:SF6">
    <property type="entry name" value="PHOSPHOPANTOTHENOYLCYSTEINE DECARBOXYLASE"/>
    <property type="match status" value="1"/>
</dbReference>
<dbReference type="GO" id="GO:0071513">
    <property type="term" value="C:phosphopantothenoylcysteine decarboxylase complex"/>
    <property type="evidence" value="ECO:0007669"/>
    <property type="project" value="TreeGrafter"/>
</dbReference>
<reference evidence="4 5" key="1">
    <citation type="journal article" date="2013" name="Curr. Biol.">
        <title>The Genome of the Foraminiferan Reticulomyxa filosa.</title>
        <authorList>
            <person name="Glockner G."/>
            <person name="Hulsmann N."/>
            <person name="Schleicher M."/>
            <person name="Noegel A.A."/>
            <person name="Eichinger L."/>
            <person name="Gallinger C."/>
            <person name="Pawlowski J."/>
            <person name="Sierra R."/>
            <person name="Euteneuer U."/>
            <person name="Pillet L."/>
            <person name="Moustafa A."/>
            <person name="Platzer M."/>
            <person name="Groth M."/>
            <person name="Szafranski K."/>
            <person name="Schliwa M."/>
        </authorList>
    </citation>
    <scope>NUCLEOTIDE SEQUENCE [LARGE SCALE GENOMIC DNA]</scope>
</reference>
<dbReference type="GO" id="GO:0010181">
    <property type="term" value="F:FMN binding"/>
    <property type="evidence" value="ECO:0007669"/>
    <property type="project" value="TreeGrafter"/>
</dbReference>
<keyword evidence="1" id="KW-0173">Coenzyme A biosynthesis</keyword>
<dbReference type="Proteomes" id="UP000023152">
    <property type="component" value="Unassembled WGS sequence"/>
</dbReference>
<dbReference type="Gene3D" id="3.40.50.1950">
    <property type="entry name" value="Flavin prenyltransferase-like"/>
    <property type="match status" value="1"/>
</dbReference>
<evidence type="ECO:0000313" key="4">
    <source>
        <dbReference type="EMBL" id="ETO32394.1"/>
    </source>
</evidence>
<protein>
    <recommendedName>
        <fullName evidence="3">Flavoprotein domain-containing protein</fullName>
    </recommendedName>
</protein>
<comment type="similarity">
    <text evidence="2">Belongs to the HFCD (homooligomeric flavin containing Cys decarboxylase) superfamily.</text>
</comment>
<accession>X6P2U9</accession>
<dbReference type="AlphaFoldDB" id="X6P2U9"/>
<evidence type="ECO:0000256" key="2">
    <source>
        <dbReference type="ARBA" id="ARBA00038350"/>
    </source>
</evidence>
<dbReference type="SUPFAM" id="SSF52507">
    <property type="entry name" value="Homo-oligomeric flavin-containing Cys decarboxylases, HFCD"/>
    <property type="match status" value="1"/>
</dbReference>
<evidence type="ECO:0000313" key="5">
    <source>
        <dbReference type="Proteomes" id="UP000023152"/>
    </source>
</evidence>
<gene>
    <name evidence="4" type="ORF">RFI_04723</name>
</gene>
<name>X6P2U9_RETFI</name>
<keyword evidence="5" id="KW-1185">Reference proteome</keyword>
<dbReference type="PANTHER" id="PTHR14359">
    <property type="entry name" value="HOMO-OLIGOMERIC FLAVIN CONTAINING CYS DECARBOXYLASE FAMILY"/>
    <property type="match status" value="1"/>
</dbReference>
<dbReference type="GO" id="GO:0015937">
    <property type="term" value="P:coenzyme A biosynthetic process"/>
    <property type="evidence" value="ECO:0007669"/>
    <property type="project" value="UniProtKB-KW"/>
</dbReference>
<dbReference type="EMBL" id="ASPP01004237">
    <property type="protein sequence ID" value="ETO32394.1"/>
    <property type="molecule type" value="Genomic_DNA"/>
</dbReference>
<dbReference type="Pfam" id="PF02441">
    <property type="entry name" value="Flavoprotein"/>
    <property type="match status" value="1"/>
</dbReference>